<dbReference type="Proteomes" id="UP000214720">
    <property type="component" value="Unassembled WGS sequence"/>
</dbReference>
<dbReference type="AlphaFoldDB" id="A0A226X6U9"/>
<name>A0A226X6U9_CABSO</name>
<gene>
    <name evidence="1" type="ORF">BSU04_08255</name>
</gene>
<comment type="caution">
    <text evidence="1">The sequence shown here is derived from an EMBL/GenBank/DDBJ whole genome shotgun (WGS) entry which is preliminary data.</text>
</comment>
<proteinExistence type="predicted"/>
<reference evidence="2" key="1">
    <citation type="submission" date="2017-01" db="EMBL/GenBank/DDBJ databases">
        <title>Genome Analysis of Deinococcus marmoris KOPRI26562.</title>
        <authorList>
            <person name="Kim J.H."/>
            <person name="Oh H.-M."/>
        </authorList>
    </citation>
    <scope>NUCLEOTIDE SEQUENCE [LARGE SCALE GENOMIC DNA]</scope>
    <source>
        <strain evidence="2">PAMC 26633</strain>
    </source>
</reference>
<accession>A0A226X6U9</accession>
<protein>
    <submittedName>
        <fullName evidence="1">Uncharacterized protein</fullName>
    </submittedName>
</protein>
<evidence type="ECO:0000313" key="2">
    <source>
        <dbReference type="Proteomes" id="UP000214720"/>
    </source>
</evidence>
<organism evidence="1 2">
    <name type="scientific">Caballeronia sordidicola</name>
    <name type="common">Burkholderia sordidicola</name>
    <dbReference type="NCBI Taxonomy" id="196367"/>
    <lineage>
        <taxon>Bacteria</taxon>
        <taxon>Pseudomonadati</taxon>
        <taxon>Pseudomonadota</taxon>
        <taxon>Betaproteobacteria</taxon>
        <taxon>Burkholderiales</taxon>
        <taxon>Burkholderiaceae</taxon>
        <taxon>Caballeronia</taxon>
    </lineage>
</organism>
<sequence length="62" mass="7062">MTAFLTFPPFERRIASESRAPRSTACSMKLSLQDFSATAWKLPAITRRVALRGAGRREFVRF</sequence>
<dbReference type="EMBL" id="MTHB01000046">
    <property type="protein sequence ID" value="OXC79151.1"/>
    <property type="molecule type" value="Genomic_DNA"/>
</dbReference>
<evidence type="ECO:0000313" key="1">
    <source>
        <dbReference type="EMBL" id="OXC79151.1"/>
    </source>
</evidence>